<dbReference type="FunFam" id="3.40.50.720:FF:000084">
    <property type="entry name" value="Short-chain dehydrogenase reductase"/>
    <property type="match status" value="1"/>
</dbReference>
<dbReference type="Pfam" id="PF13561">
    <property type="entry name" value="adh_short_C2"/>
    <property type="match status" value="1"/>
</dbReference>
<dbReference type="SUPFAM" id="SSF51735">
    <property type="entry name" value="NAD(P)-binding Rossmann-fold domains"/>
    <property type="match status" value="1"/>
</dbReference>
<dbReference type="InterPro" id="IPR036291">
    <property type="entry name" value="NAD(P)-bd_dom_sf"/>
</dbReference>
<dbReference type="PANTHER" id="PTHR43639:SF1">
    <property type="entry name" value="SHORT-CHAIN DEHYDROGENASE_REDUCTASE FAMILY PROTEIN"/>
    <property type="match status" value="1"/>
</dbReference>
<dbReference type="EMBL" id="LN868938">
    <property type="protein sequence ID" value="CRY73436.1"/>
    <property type="molecule type" value="Genomic_DNA"/>
</dbReference>
<evidence type="ECO:0000256" key="1">
    <source>
        <dbReference type="ARBA" id="ARBA00006484"/>
    </source>
</evidence>
<dbReference type="InterPro" id="IPR002347">
    <property type="entry name" value="SDR_fam"/>
</dbReference>
<evidence type="ECO:0000313" key="4">
    <source>
        <dbReference type="Proteomes" id="UP000057820"/>
    </source>
</evidence>
<organism evidence="3 4">
    <name type="scientific">Nocardia farcinica</name>
    <dbReference type="NCBI Taxonomy" id="37329"/>
    <lineage>
        <taxon>Bacteria</taxon>
        <taxon>Bacillati</taxon>
        <taxon>Actinomycetota</taxon>
        <taxon>Actinomycetes</taxon>
        <taxon>Mycobacteriales</taxon>
        <taxon>Nocardiaceae</taxon>
        <taxon>Nocardia</taxon>
    </lineage>
</organism>
<dbReference type="PANTHER" id="PTHR43639">
    <property type="entry name" value="OXIDOREDUCTASE, SHORT-CHAIN DEHYDROGENASE/REDUCTASE FAMILY (AFU_ORTHOLOGUE AFUA_5G02870)"/>
    <property type="match status" value="1"/>
</dbReference>
<comment type="similarity">
    <text evidence="1">Belongs to the short-chain dehydrogenases/reductases (SDR) family.</text>
</comment>
<dbReference type="KEGG" id="nfr:ERS450000_00132"/>
<evidence type="ECO:0000256" key="2">
    <source>
        <dbReference type="ARBA" id="ARBA00023002"/>
    </source>
</evidence>
<dbReference type="CDD" id="cd05233">
    <property type="entry name" value="SDR_c"/>
    <property type="match status" value="1"/>
</dbReference>
<dbReference type="RefSeq" id="WP_060589779.1">
    <property type="nucleotide sequence ID" value="NZ_CAACYE020000001.1"/>
</dbReference>
<dbReference type="PRINTS" id="PR00080">
    <property type="entry name" value="SDRFAMILY"/>
</dbReference>
<proteinExistence type="inferred from homology"/>
<dbReference type="Gene3D" id="3.40.50.720">
    <property type="entry name" value="NAD(P)-binding Rossmann-like Domain"/>
    <property type="match status" value="1"/>
</dbReference>
<dbReference type="GO" id="GO:0004316">
    <property type="term" value="F:3-oxoacyl-[acyl-carrier-protein] reductase (NADPH) activity"/>
    <property type="evidence" value="ECO:0007669"/>
    <property type="project" value="UniProtKB-EC"/>
</dbReference>
<keyword evidence="2 3" id="KW-0560">Oxidoreductase</keyword>
<dbReference type="PRINTS" id="PR00081">
    <property type="entry name" value="GDHRDH"/>
</dbReference>
<accession>A0A0H5NTU5</accession>
<dbReference type="AlphaFoldDB" id="A0A0H5NTU5"/>
<reference evidence="4" key="1">
    <citation type="submission" date="2015-03" db="EMBL/GenBank/DDBJ databases">
        <authorList>
            <consortium name="Pathogen Informatics"/>
        </authorList>
    </citation>
    <scope>NUCLEOTIDE SEQUENCE [LARGE SCALE GENOMIC DNA]</scope>
    <source>
        <strain evidence="4">NCTC11134</strain>
    </source>
</reference>
<dbReference type="Proteomes" id="UP000057820">
    <property type="component" value="Chromosome 1"/>
</dbReference>
<dbReference type="EC" id="1.1.1.100" evidence="3"/>
<name>A0A0H5NTU5_NOCFR</name>
<sequence>MTGLAGKKALVTGGSRGIGAAIARRLAAEGADVALTYRTARSAAAQVVTDIETTGRNALAIHADSADPDAVTEAVHRAAEAHGGLDILVNNAGIFPSKPFEEFTLDEVDQALHVHARAAFLAAQAAVRYMGAGGRIIGIGTNLTERAPFGGITLYNLSKSALNGFTRALARELGPRGITVNLVQPGSTDTDMNPADGDHAAAQVGLTALGRFGAADDIAAAVAYLAGESGRSITGAVLTVDGGTNA</sequence>
<protein>
    <submittedName>
        <fullName evidence="3">3-oxoacyl-[acyl-carrier-protein] reductase FabG</fullName>
        <ecNumber evidence="3">1.1.1.100</ecNumber>
    </submittedName>
</protein>
<evidence type="ECO:0000313" key="3">
    <source>
        <dbReference type="EMBL" id="CRY73436.1"/>
    </source>
</evidence>
<gene>
    <name evidence="3" type="primary">fabG_1</name>
    <name evidence="3" type="ORF">ERS450000_00132</name>
</gene>